<sequence length="99" mass="11306">MPKNGNGTSAKRAFTIALVTLATGLMGAFLTHAVWTLYVDDPRCYASKMEVRELRVQREKEVRAIKEELKEDITDLKTGQRIIERKIDRLLVKGFKDDP</sequence>
<evidence type="ECO:0000313" key="2">
    <source>
        <dbReference type="EMBL" id="QJA92722.1"/>
    </source>
</evidence>
<reference evidence="1" key="1">
    <citation type="submission" date="2020-03" db="EMBL/GenBank/DDBJ databases">
        <title>The deep terrestrial virosphere.</title>
        <authorList>
            <person name="Holmfeldt K."/>
            <person name="Nilsson E."/>
            <person name="Simone D."/>
            <person name="Lopez-Fernandez M."/>
            <person name="Wu X."/>
            <person name="de Brujin I."/>
            <person name="Lundin D."/>
            <person name="Andersson A."/>
            <person name="Bertilsson S."/>
            <person name="Dopson M."/>
        </authorList>
    </citation>
    <scope>NUCLEOTIDE SEQUENCE</scope>
    <source>
        <strain evidence="1">MM415A04547</strain>
        <strain evidence="2">MM415B04499</strain>
    </source>
</reference>
<protein>
    <submittedName>
        <fullName evidence="1">Uncharacterized protein</fullName>
    </submittedName>
</protein>
<proteinExistence type="predicted"/>
<dbReference type="EMBL" id="MT141710">
    <property type="protein sequence ID" value="QJA69495.1"/>
    <property type="molecule type" value="Genomic_DNA"/>
</dbReference>
<dbReference type="EMBL" id="MT143091">
    <property type="protein sequence ID" value="QJA92722.1"/>
    <property type="molecule type" value="Genomic_DNA"/>
</dbReference>
<accession>A0A6M3JK45</accession>
<gene>
    <name evidence="1" type="ORF">MM415A04547_0008</name>
    <name evidence="2" type="ORF">MM415B04499_0004</name>
</gene>
<name>A0A6M3JK45_9ZZZZ</name>
<organism evidence="1">
    <name type="scientific">viral metagenome</name>
    <dbReference type="NCBI Taxonomy" id="1070528"/>
    <lineage>
        <taxon>unclassified sequences</taxon>
        <taxon>metagenomes</taxon>
        <taxon>organismal metagenomes</taxon>
    </lineage>
</organism>
<evidence type="ECO:0000313" key="1">
    <source>
        <dbReference type="EMBL" id="QJA69495.1"/>
    </source>
</evidence>
<dbReference type="AlphaFoldDB" id="A0A6M3JK45"/>